<dbReference type="Proteomes" id="UP001301797">
    <property type="component" value="Chromosome"/>
</dbReference>
<dbReference type="AlphaFoldDB" id="A0AA97FDB9"/>
<organism evidence="6 7">
    <name type="scientific">Methanochimaera problematica</name>
    <dbReference type="NCBI Taxonomy" id="2609417"/>
    <lineage>
        <taxon>Archaea</taxon>
        <taxon>Methanobacteriati</taxon>
        <taxon>Methanobacteriota</taxon>
        <taxon>Stenosarchaea group</taxon>
        <taxon>Methanomicrobia</taxon>
        <taxon>Methanomicrobiales</taxon>
        <taxon>Methanomicrobiaceae</taxon>
        <taxon>Methanochimaera</taxon>
    </lineage>
</organism>
<keyword evidence="1 4" id="KW-0240">DNA-directed RNA polymerase</keyword>
<reference evidence="6 7" key="1">
    <citation type="submission" date="2019-09" db="EMBL/GenBank/DDBJ databases">
        <title>The complete genome of Methanoplanus sp. FWC-SCC4.</title>
        <authorList>
            <person name="Chen S.-C."/>
            <person name="Zhou Y.-Z."/>
            <person name="Lai M.-C."/>
        </authorList>
    </citation>
    <scope>NUCLEOTIDE SEQUENCE [LARGE SCALE GENOMIC DNA]</scope>
    <source>
        <strain evidence="6 7">FWC-SCC4</strain>
    </source>
</reference>
<gene>
    <name evidence="4" type="primary">rpo11</name>
    <name evidence="4" type="synonym">rpoL</name>
    <name evidence="6" type="ORF">F1737_08305</name>
</gene>
<dbReference type="GO" id="GO:0046983">
    <property type="term" value="F:protein dimerization activity"/>
    <property type="evidence" value="ECO:0007669"/>
    <property type="project" value="InterPro"/>
</dbReference>
<dbReference type="Pfam" id="PF13656">
    <property type="entry name" value="RNA_pol_L_2"/>
    <property type="match status" value="1"/>
</dbReference>
<comment type="catalytic activity">
    <reaction evidence="4">
        <text>RNA(n) + a ribonucleoside 5'-triphosphate = RNA(n+1) + diphosphate</text>
        <dbReference type="Rhea" id="RHEA:21248"/>
        <dbReference type="Rhea" id="RHEA-COMP:14527"/>
        <dbReference type="Rhea" id="RHEA-COMP:17342"/>
        <dbReference type="ChEBI" id="CHEBI:33019"/>
        <dbReference type="ChEBI" id="CHEBI:61557"/>
        <dbReference type="ChEBI" id="CHEBI:140395"/>
        <dbReference type="EC" id="2.7.7.6"/>
    </reaction>
</comment>
<dbReference type="InterPro" id="IPR009025">
    <property type="entry name" value="RBP11-like_dimer"/>
</dbReference>
<dbReference type="HAMAP" id="MF_00261">
    <property type="entry name" value="RNApol_arch_Rpo11"/>
    <property type="match status" value="1"/>
</dbReference>
<evidence type="ECO:0000313" key="6">
    <source>
        <dbReference type="EMBL" id="WOF17330.1"/>
    </source>
</evidence>
<dbReference type="GO" id="GO:0003899">
    <property type="term" value="F:DNA-directed RNA polymerase activity"/>
    <property type="evidence" value="ECO:0007669"/>
    <property type="project" value="UniProtKB-UniRule"/>
</dbReference>
<evidence type="ECO:0000256" key="2">
    <source>
        <dbReference type="ARBA" id="ARBA00022490"/>
    </source>
</evidence>
<evidence type="ECO:0000259" key="5">
    <source>
        <dbReference type="Pfam" id="PF13656"/>
    </source>
</evidence>
<comment type="subcellular location">
    <subcellularLocation>
        <location evidence="4">Cytoplasm</location>
    </subcellularLocation>
</comment>
<dbReference type="GO" id="GO:0000428">
    <property type="term" value="C:DNA-directed RNA polymerase complex"/>
    <property type="evidence" value="ECO:0007669"/>
    <property type="project" value="UniProtKB-KW"/>
</dbReference>
<sequence length="89" mass="10117">MDIKIVELKDDLARIKFVGETHTYMSALSNELLNDKDVDVAQYTHEFHFVDPVLLVTTKNGKNPITAIKDAAQKLVEKTDFIIKEIEKA</sequence>
<keyword evidence="7" id="KW-1185">Reference proteome</keyword>
<evidence type="ECO:0000256" key="1">
    <source>
        <dbReference type="ARBA" id="ARBA00022478"/>
    </source>
</evidence>
<keyword evidence="4" id="KW-0808">Transferase</keyword>
<dbReference type="GO" id="GO:0006351">
    <property type="term" value="P:DNA-templated transcription"/>
    <property type="evidence" value="ECO:0007669"/>
    <property type="project" value="UniProtKB-UniRule"/>
</dbReference>
<keyword evidence="2 4" id="KW-0963">Cytoplasm</keyword>
<feature type="domain" description="DNA-directed RNA polymerase RBP11-like dimerisation" evidence="5">
    <location>
        <begin position="13"/>
        <end position="83"/>
    </location>
</feature>
<dbReference type="GO" id="GO:0005737">
    <property type="term" value="C:cytoplasm"/>
    <property type="evidence" value="ECO:0007669"/>
    <property type="project" value="UniProtKB-SubCell"/>
</dbReference>
<keyword evidence="4" id="KW-0548">Nucleotidyltransferase</keyword>
<comment type="function">
    <text evidence="4">DNA-dependent RNA polymerase (RNAP) catalyzes the transcription of DNA into RNA using the four ribonucleoside triphosphates as substrates.</text>
</comment>
<dbReference type="Gene3D" id="3.30.1360.10">
    <property type="entry name" value="RNA polymerase, RBP11-like subunit"/>
    <property type="match status" value="1"/>
</dbReference>
<dbReference type="InterPro" id="IPR036603">
    <property type="entry name" value="RBP11-like"/>
</dbReference>
<evidence type="ECO:0000256" key="3">
    <source>
        <dbReference type="ARBA" id="ARBA00023163"/>
    </source>
</evidence>
<dbReference type="SUPFAM" id="SSF55257">
    <property type="entry name" value="RBP11-like subunits of RNA polymerase"/>
    <property type="match status" value="1"/>
</dbReference>
<comment type="similarity">
    <text evidence="4">Belongs to the archaeal Rpo11/eukaryotic RPB11/RPC19 RNA polymerase subunit family.</text>
</comment>
<evidence type="ECO:0000313" key="7">
    <source>
        <dbReference type="Proteomes" id="UP001301797"/>
    </source>
</evidence>
<evidence type="ECO:0000256" key="4">
    <source>
        <dbReference type="HAMAP-Rule" id="MF_00261"/>
    </source>
</evidence>
<dbReference type="EMBL" id="CP043875">
    <property type="protein sequence ID" value="WOF17330.1"/>
    <property type="molecule type" value="Genomic_DNA"/>
</dbReference>
<protein>
    <recommendedName>
        <fullName evidence="4">DNA-directed RNA polymerase subunit Rpo11</fullName>
        <ecNumber evidence="4">2.7.7.6</ecNumber>
    </recommendedName>
    <alternativeName>
        <fullName evidence="4">DNA-directed RNA polymerase subunit L</fullName>
    </alternativeName>
</protein>
<comment type="subunit">
    <text evidence="4">Part of the RNA polymerase complex.</text>
</comment>
<dbReference type="CDD" id="cd06927">
    <property type="entry name" value="RNAP_L"/>
    <property type="match status" value="1"/>
</dbReference>
<dbReference type="KEGG" id="mefw:F1737_08305"/>
<name>A0AA97FDB9_9EURY</name>
<keyword evidence="3 4" id="KW-0804">Transcription</keyword>
<dbReference type="InterPro" id="IPR022905">
    <property type="entry name" value="Rpo11-like"/>
</dbReference>
<proteinExistence type="inferred from homology"/>
<accession>A0AA97FDB9</accession>
<dbReference type="EC" id="2.7.7.6" evidence="4"/>